<comment type="caution">
    <text evidence="8">The sequence shown here is derived from an EMBL/GenBank/DDBJ whole genome shotgun (WGS) entry which is preliminary data.</text>
</comment>
<dbReference type="EMBL" id="JAATIZ010000002">
    <property type="protein sequence ID" value="NJB65155.1"/>
    <property type="molecule type" value="Genomic_DNA"/>
</dbReference>
<evidence type="ECO:0000313" key="9">
    <source>
        <dbReference type="EMBL" id="NJB65155.1"/>
    </source>
</evidence>
<dbReference type="Proteomes" id="UP000783934">
    <property type="component" value="Unassembled WGS sequence"/>
</dbReference>
<dbReference type="CDD" id="cd03224">
    <property type="entry name" value="ABC_TM1139_LivF_branched"/>
    <property type="match status" value="1"/>
</dbReference>
<dbReference type="PANTHER" id="PTHR43820:SF6">
    <property type="entry name" value="ABC TRANSPORTER ATP-BINDING PROTEIN"/>
    <property type="match status" value="1"/>
</dbReference>
<evidence type="ECO:0000256" key="4">
    <source>
        <dbReference type="ARBA" id="ARBA00022741"/>
    </source>
</evidence>
<keyword evidence="3" id="KW-1003">Cell membrane</keyword>
<dbReference type="Proteomes" id="UP000700248">
    <property type="component" value="Unassembled WGS sequence"/>
</dbReference>
<dbReference type="InterPro" id="IPR003593">
    <property type="entry name" value="AAA+_ATPase"/>
</dbReference>
<evidence type="ECO:0000256" key="6">
    <source>
        <dbReference type="ARBA" id="ARBA00022970"/>
    </source>
</evidence>
<sequence>MSSNTLLVVDKLSVSYGSVEALHEVSLRLGAGQIVSVIGSNGAGKSTLLATLMGLLPYQGLIQSALVPSKRKWRVETLVAHGVVLVPETRELFGQMKVEDNLVLGAYSRYTQGHRDQAHSLQEVYDWFPRLYERRHQYANTLSGGERQMLAIGRALMAKPSVLMLDEPSLGLAPLIVVEILEIVQKLRDSGVSILLVEQNARAALRISDYGYVLETGRVVLEGEAQGLLHNPQVVSSYLGLKT</sequence>
<dbReference type="RefSeq" id="WP_167661201.1">
    <property type="nucleotide sequence ID" value="NZ_BMCQ01000001.1"/>
</dbReference>
<evidence type="ECO:0000256" key="3">
    <source>
        <dbReference type="ARBA" id="ARBA00022475"/>
    </source>
</evidence>
<keyword evidence="5 8" id="KW-0067">ATP-binding</keyword>
<evidence type="ECO:0000313" key="11">
    <source>
        <dbReference type="Proteomes" id="UP000783934"/>
    </source>
</evidence>
<dbReference type="GO" id="GO:0016887">
    <property type="term" value="F:ATP hydrolysis activity"/>
    <property type="evidence" value="ECO:0007669"/>
    <property type="project" value="InterPro"/>
</dbReference>
<proteinExistence type="inferred from homology"/>
<name>A0A9D2VFD6_9BURK</name>
<evidence type="ECO:0000313" key="10">
    <source>
        <dbReference type="Proteomes" id="UP000700248"/>
    </source>
</evidence>
<dbReference type="PROSITE" id="PS50893">
    <property type="entry name" value="ABC_TRANSPORTER_2"/>
    <property type="match status" value="1"/>
</dbReference>
<gene>
    <name evidence="9" type="ORF">GGR41_001384</name>
    <name evidence="8" type="ORF">K8U84_04100</name>
</gene>
<keyword evidence="6" id="KW-0029">Amino-acid transport</keyword>
<evidence type="ECO:0000256" key="2">
    <source>
        <dbReference type="ARBA" id="ARBA00022448"/>
    </source>
</evidence>
<organism evidence="8 10">
    <name type="scientific">Paenalcaligenes hominis</name>
    <dbReference type="NCBI Taxonomy" id="643674"/>
    <lineage>
        <taxon>Bacteria</taxon>
        <taxon>Pseudomonadati</taxon>
        <taxon>Pseudomonadota</taxon>
        <taxon>Betaproteobacteria</taxon>
        <taxon>Burkholderiales</taxon>
        <taxon>Alcaligenaceae</taxon>
        <taxon>Paenalcaligenes</taxon>
    </lineage>
</organism>
<keyword evidence="2" id="KW-0813">Transport</keyword>
<reference evidence="9 11" key="1">
    <citation type="submission" date="2020-03" db="EMBL/GenBank/DDBJ databases">
        <title>Genomic Encyclopedia of Type Strains, Phase IV (KMG-IV): sequencing the most valuable type-strain genomes for metagenomic binning, comparative biology and taxonomic classification.</title>
        <authorList>
            <person name="Goeker M."/>
        </authorList>
    </citation>
    <scope>NUCLEOTIDE SEQUENCE [LARGE SCALE GENOMIC DNA]</scope>
    <source>
        <strain evidence="9 11">DSM 26613</strain>
    </source>
</reference>
<feature type="domain" description="ABC transporter" evidence="7">
    <location>
        <begin position="7"/>
        <end position="241"/>
    </location>
</feature>
<dbReference type="PROSITE" id="PS00211">
    <property type="entry name" value="ABC_TRANSPORTER_1"/>
    <property type="match status" value="1"/>
</dbReference>
<dbReference type="AlphaFoldDB" id="A0A9D2VFD6"/>
<dbReference type="PANTHER" id="PTHR43820">
    <property type="entry name" value="HIGH-AFFINITY BRANCHED-CHAIN AMINO ACID TRANSPORT ATP-BINDING PROTEIN LIVF"/>
    <property type="match status" value="1"/>
</dbReference>
<dbReference type="InterPro" id="IPR027417">
    <property type="entry name" value="P-loop_NTPase"/>
</dbReference>
<dbReference type="EMBL" id="DYTQ01000048">
    <property type="protein sequence ID" value="HJH23717.1"/>
    <property type="molecule type" value="Genomic_DNA"/>
</dbReference>
<evidence type="ECO:0000313" key="8">
    <source>
        <dbReference type="EMBL" id="HJH23717.1"/>
    </source>
</evidence>
<reference evidence="8" key="2">
    <citation type="journal article" date="2021" name="PeerJ">
        <title>Extensive microbial diversity within the chicken gut microbiome revealed by metagenomics and culture.</title>
        <authorList>
            <person name="Gilroy R."/>
            <person name="Ravi A."/>
            <person name="Getino M."/>
            <person name="Pursley I."/>
            <person name="Horton D.L."/>
            <person name="Alikhan N.F."/>
            <person name="Baker D."/>
            <person name="Gharbi K."/>
            <person name="Hall N."/>
            <person name="Watson M."/>
            <person name="Adriaenssens E.M."/>
            <person name="Foster-Nyarko E."/>
            <person name="Jarju S."/>
            <person name="Secka A."/>
            <person name="Antonio M."/>
            <person name="Oren A."/>
            <person name="Chaudhuri R.R."/>
            <person name="La Ragione R."/>
            <person name="Hildebrand F."/>
            <person name="Pallen M.J."/>
        </authorList>
    </citation>
    <scope>NUCLEOTIDE SEQUENCE</scope>
    <source>
        <strain evidence="8">CHK175-13533</strain>
    </source>
</reference>
<comment type="similarity">
    <text evidence="1">Belongs to the ABC transporter superfamily.</text>
</comment>
<dbReference type="GO" id="GO:0015658">
    <property type="term" value="F:branched-chain amino acid transmembrane transporter activity"/>
    <property type="evidence" value="ECO:0007669"/>
    <property type="project" value="TreeGrafter"/>
</dbReference>
<dbReference type="SMART" id="SM00382">
    <property type="entry name" value="AAA"/>
    <property type="match status" value="1"/>
</dbReference>
<dbReference type="Gene3D" id="3.40.50.300">
    <property type="entry name" value="P-loop containing nucleotide triphosphate hydrolases"/>
    <property type="match status" value="1"/>
</dbReference>
<dbReference type="InterPro" id="IPR052156">
    <property type="entry name" value="BCAA_Transport_ATP-bd_LivF"/>
</dbReference>
<dbReference type="InterPro" id="IPR003439">
    <property type="entry name" value="ABC_transporter-like_ATP-bd"/>
</dbReference>
<keyword evidence="3" id="KW-0472">Membrane</keyword>
<dbReference type="GO" id="GO:0015807">
    <property type="term" value="P:L-amino acid transport"/>
    <property type="evidence" value="ECO:0007669"/>
    <property type="project" value="TreeGrafter"/>
</dbReference>
<evidence type="ECO:0000256" key="1">
    <source>
        <dbReference type="ARBA" id="ARBA00005417"/>
    </source>
</evidence>
<dbReference type="GO" id="GO:0005524">
    <property type="term" value="F:ATP binding"/>
    <property type="evidence" value="ECO:0007669"/>
    <property type="project" value="UniProtKB-KW"/>
</dbReference>
<accession>A0A9D2VFD6</accession>
<evidence type="ECO:0000259" key="7">
    <source>
        <dbReference type="PROSITE" id="PS50893"/>
    </source>
</evidence>
<keyword evidence="11" id="KW-1185">Reference proteome</keyword>
<evidence type="ECO:0000256" key="5">
    <source>
        <dbReference type="ARBA" id="ARBA00022840"/>
    </source>
</evidence>
<dbReference type="InterPro" id="IPR017871">
    <property type="entry name" value="ABC_transporter-like_CS"/>
</dbReference>
<protein>
    <submittedName>
        <fullName evidence="8">ABC transporter ATP-binding protein</fullName>
    </submittedName>
    <submittedName>
        <fullName evidence="9">Branched-chain amino acid transport system ATP-binding protein</fullName>
    </submittedName>
</protein>
<dbReference type="SUPFAM" id="SSF52540">
    <property type="entry name" value="P-loop containing nucleoside triphosphate hydrolases"/>
    <property type="match status" value="1"/>
</dbReference>
<reference evidence="8" key="3">
    <citation type="submission" date="2021-09" db="EMBL/GenBank/DDBJ databases">
        <authorList>
            <person name="Gilroy R."/>
        </authorList>
    </citation>
    <scope>NUCLEOTIDE SEQUENCE</scope>
    <source>
        <strain evidence="8">CHK175-13533</strain>
    </source>
</reference>
<keyword evidence="4" id="KW-0547">Nucleotide-binding</keyword>
<dbReference type="Pfam" id="PF00005">
    <property type="entry name" value="ABC_tran"/>
    <property type="match status" value="1"/>
</dbReference>